<dbReference type="EMBL" id="JAGPNK010000004">
    <property type="protein sequence ID" value="KAH7323065.1"/>
    <property type="molecule type" value="Genomic_DNA"/>
</dbReference>
<sequence>MALVFYGRRETVSILDCYLKRNLVKNGGMLDGAIFLEQTKDPHNLALLQRMLDSEPDYVRWDKDWTTGGFSGSYDYVQDDVLYIKMDDDIVFIEDSTIPALVQTKFARPDTYIVGANVINQAMFSWMHYNMGAVKSYLPDPSQYMMPGPGLDVDWRDSTLPAWEGPDDFDAFEWAPPEGKHRWLPTRGRTHHVLDRTPIARTEYSPGGPGWEFWQIAAQEHYSFFDNLERGEMDRYRFHTWDFQYARMGIQFIIIMGRDINAAKPIDGDDEHHFSVTMPQRTGRHAIADGRGVVAHYSYFTTYDGLGRTDVMDRYRSFAKQHICASPMLWSPEQDLIKVAHPEDMEADEMDSTRR</sequence>
<name>A0A8K0SW22_9HYPO</name>
<gene>
    <name evidence="1" type="ORF">B0I35DRAFT_350422</name>
</gene>
<dbReference type="Proteomes" id="UP000813444">
    <property type="component" value="Unassembled WGS sequence"/>
</dbReference>
<comment type="caution">
    <text evidence="1">The sequence shown here is derived from an EMBL/GenBank/DDBJ whole genome shotgun (WGS) entry which is preliminary data.</text>
</comment>
<keyword evidence="2" id="KW-1185">Reference proteome</keyword>
<organism evidence="1 2">
    <name type="scientific">Stachybotrys elegans</name>
    <dbReference type="NCBI Taxonomy" id="80388"/>
    <lineage>
        <taxon>Eukaryota</taxon>
        <taxon>Fungi</taxon>
        <taxon>Dikarya</taxon>
        <taxon>Ascomycota</taxon>
        <taxon>Pezizomycotina</taxon>
        <taxon>Sordariomycetes</taxon>
        <taxon>Hypocreomycetidae</taxon>
        <taxon>Hypocreales</taxon>
        <taxon>Stachybotryaceae</taxon>
        <taxon>Stachybotrys</taxon>
    </lineage>
</organism>
<evidence type="ECO:0000313" key="2">
    <source>
        <dbReference type="Proteomes" id="UP000813444"/>
    </source>
</evidence>
<dbReference type="OrthoDB" id="5593235at2759"/>
<dbReference type="AlphaFoldDB" id="A0A8K0SW22"/>
<protein>
    <submittedName>
        <fullName evidence="1">Uncharacterized protein</fullName>
    </submittedName>
</protein>
<evidence type="ECO:0000313" key="1">
    <source>
        <dbReference type="EMBL" id="KAH7323065.1"/>
    </source>
</evidence>
<proteinExistence type="predicted"/>
<reference evidence="1" key="1">
    <citation type="journal article" date="2021" name="Nat. Commun.">
        <title>Genetic determinants of endophytism in the Arabidopsis root mycobiome.</title>
        <authorList>
            <person name="Mesny F."/>
            <person name="Miyauchi S."/>
            <person name="Thiergart T."/>
            <person name="Pickel B."/>
            <person name="Atanasova L."/>
            <person name="Karlsson M."/>
            <person name="Huettel B."/>
            <person name="Barry K.W."/>
            <person name="Haridas S."/>
            <person name="Chen C."/>
            <person name="Bauer D."/>
            <person name="Andreopoulos W."/>
            <person name="Pangilinan J."/>
            <person name="LaButti K."/>
            <person name="Riley R."/>
            <person name="Lipzen A."/>
            <person name="Clum A."/>
            <person name="Drula E."/>
            <person name="Henrissat B."/>
            <person name="Kohler A."/>
            <person name="Grigoriev I.V."/>
            <person name="Martin F.M."/>
            <person name="Hacquard S."/>
        </authorList>
    </citation>
    <scope>NUCLEOTIDE SEQUENCE</scope>
    <source>
        <strain evidence="1">MPI-CAGE-CH-0235</strain>
    </source>
</reference>
<accession>A0A8K0SW22</accession>